<feature type="transmembrane region" description="Helical" evidence="1">
    <location>
        <begin position="117"/>
        <end position="138"/>
    </location>
</feature>
<protein>
    <submittedName>
        <fullName evidence="2">Uncharacterized protein</fullName>
    </submittedName>
</protein>
<dbReference type="EMBL" id="VRTS01000007">
    <property type="protein sequence ID" value="TXK61026.1"/>
    <property type="molecule type" value="Genomic_DNA"/>
</dbReference>
<gene>
    <name evidence="2" type="ORF">FU658_10660</name>
</gene>
<keyword evidence="1" id="KW-1133">Transmembrane helix</keyword>
<feature type="transmembrane region" description="Helical" evidence="1">
    <location>
        <begin position="36"/>
        <end position="57"/>
    </location>
</feature>
<reference evidence="2 3" key="1">
    <citation type="submission" date="2019-08" db="EMBL/GenBank/DDBJ databases">
        <authorList>
            <person name="Karlyshev A.V."/>
        </authorList>
    </citation>
    <scope>NUCLEOTIDE SEQUENCE [LARGE SCALE GENOMIC DNA]</scope>
    <source>
        <strain evidence="2 3">Alg18-2.2</strain>
    </source>
</reference>
<name>A0A5C8KMB2_9GAMM</name>
<dbReference type="Proteomes" id="UP000321248">
    <property type="component" value="Unassembled WGS sequence"/>
</dbReference>
<feature type="transmembrane region" description="Helical" evidence="1">
    <location>
        <begin position="63"/>
        <end position="84"/>
    </location>
</feature>
<evidence type="ECO:0000256" key="1">
    <source>
        <dbReference type="SAM" id="Phobius"/>
    </source>
</evidence>
<keyword evidence="1" id="KW-0472">Membrane</keyword>
<comment type="caution">
    <text evidence="2">The sequence shown here is derived from an EMBL/GenBank/DDBJ whole genome shotgun (WGS) entry which is preliminary data.</text>
</comment>
<sequence>MNFDDQLSQAFKGEAPPKASPDLARRVRQRHWRHRALRVLEVVLTLAAVAVFVPALVSGGMTPTHWLLMPFYAVFLPTVWIIALRKPGQRGEDLTQSAGVYAHLRMAQLRTGLRDLWLARATAWALLGYSLLANAAIWLLGATHWRVDGLVLLLVALGWLAGTLWLSATLRQRRLREYRAVRRLV</sequence>
<feature type="transmembrane region" description="Helical" evidence="1">
    <location>
        <begin position="150"/>
        <end position="170"/>
    </location>
</feature>
<evidence type="ECO:0000313" key="3">
    <source>
        <dbReference type="Proteomes" id="UP000321248"/>
    </source>
</evidence>
<dbReference type="OrthoDB" id="6024832at2"/>
<keyword evidence="3" id="KW-1185">Reference proteome</keyword>
<evidence type="ECO:0000313" key="2">
    <source>
        <dbReference type="EMBL" id="TXK61026.1"/>
    </source>
</evidence>
<accession>A0A5C8KMB2</accession>
<organism evidence="2 3">
    <name type="scientific">Alkalisalibacterium limincola</name>
    <dbReference type="NCBI Taxonomy" id="2699169"/>
    <lineage>
        <taxon>Bacteria</taxon>
        <taxon>Pseudomonadati</taxon>
        <taxon>Pseudomonadota</taxon>
        <taxon>Gammaproteobacteria</taxon>
        <taxon>Lysobacterales</taxon>
        <taxon>Lysobacteraceae</taxon>
        <taxon>Alkalisalibacterium</taxon>
    </lineage>
</organism>
<dbReference type="AlphaFoldDB" id="A0A5C8KMB2"/>
<dbReference type="RefSeq" id="WP_147892069.1">
    <property type="nucleotide sequence ID" value="NZ_VRTS01000007.1"/>
</dbReference>
<proteinExistence type="predicted"/>
<keyword evidence="1" id="KW-0812">Transmembrane</keyword>